<evidence type="ECO:0000313" key="2">
    <source>
        <dbReference type="EMBL" id="NJC73180.1"/>
    </source>
</evidence>
<gene>
    <name evidence="2" type="ORF">HC031_26180</name>
</gene>
<dbReference type="Proteomes" id="UP000722989">
    <property type="component" value="Unassembled WGS sequence"/>
</dbReference>
<keyword evidence="3" id="KW-1185">Reference proteome</keyword>
<sequence length="75" mass="7838">MTQDKDRRRHGQPDPADVTPATTTDAVVQPDRDLREELPDSDIITEDQAGMSGGAHGSSGGGSGMKGHPDAIDPD</sequence>
<accession>A0ABX0Y6K0</accession>
<feature type="region of interest" description="Disordered" evidence="1">
    <location>
        <begin position="1"/>
        <end position="75"/>
    </location>
</feature>
<dbReference type="RefSeq" id="WP_167928084.1">
    <property type="nucleotide sequence ID" value="NZ_JAATVY010000026.1"/>
</dbReference>
<reference evidence="2 3" key="1">
    <citation type="submission" date="2020-03" db="EMBL/GenBank/DDBJ databases">
        <title>WGS of the type strain of Planosporangium spp.</title>
        <authorList>
            <person name="Thawai C."/>
        </authorList>
    </citation>
    <scope>NUCLEOTIDE SEQUENCE [LARGE SCALE GENOMIC DNA]</scope>
    <source>
        <strain evidence="2 3">TBRC 5610</strain>
    </source>
</reference>
<name>A0ABX0Y6K0_9ACTN</name>
<feature type="compositionally biased region" description="Low complexity" evidence="1">
    <location>
        <begin position="13"/>
        <end position="28"/>
    </location>
</feature>
<evidence type="ECO:0000256" key="1">
    <source>
        <dbReference type="SAM" id="MobiDB-lite"/>
    </source>
</evidence>
<organism evidence="2 3">
    <name type="scientific">Planosporangium thailandense</name>
    <dbReference type="NCBI Taxonomy" id="765197"/>
    <lineage>
        <taxon>Bacteria</taxon>
        <taxon>Bacillati</taxon>
        <taxon>Actinomycetota</taxon>
        <taxon>Actinomycetes</taxon>
        <taxon>Micromonosporales</taxon>
        <taxon>Micromonosporaceae</taxon>
        <taxon>Planosporangium</taxon>
    </lineage>
</organism>
<dbReference type="EMBL" id="JAATVY010000026">
    <property type="protein sequence ID" value="NJC73180.1"/>
    <property type="molecule type" value="Genomic_DNA"/>
</dbReference>
<feature type="compositionally biased region" description="Gly residues" evidence="1">
    <location>
        <begin position="51"/>
        <end position="65"/>
    </location>
</feature>
<evidence type="ECO:0000313" key="3">
    <source>
        <dbReference type="Proteomes" id="UP000722989"/>
    </source>
</evidence>
<protein>
    <submittedName>
        <fullName evidence="2">Uncharacterized protein</fullName>
    </submittedName>
</protein>
<comment type="caution">
    <text evidence="2">The sequence shown here is derived from an EMBL/GenBank/DDBJ whole genome shotgun (WGS) entry which is preliminary data.</text>
</comment>
<proteinExistence type="predicted"/>